<dbReference type="RefSeq" id="WP_076782559.1">
    <property type="nucleotide sequence ID" value="NZ_FTPU01000009.1"/>
</dbReference>
<dbReference type="PROSITE" id="PS50943">
    <property type="entry name" value="HTH_CROC1"/>
    <property type="match status" value="1"/>
</dbReference>
<protein>
    <submittedName>
        <fullName evidence="3">Helix-turn-helix domain-containing protein</fullName>
    </submittedName>
</protein>
<dbReference type="InterPro" id="IPR010982">
    <property type="entry name" value="Lambda_DNA-bd_dom_sf"/>
</dbReference>
<evidence type="ECO:0000259" key="2">
    <source>
        <dbReference type="PROSITE" id="PS50943"/>
    </source>
</evidence>
<dbReference type="EMBL" id="FTPU01000009">
    <property type="protein sequence ID" value="SIT96482.1"/>
    <property type="molecule type" value="Genomic_DNA"/>
</dbReference>
<sequence>MTEKDFGSKIKKLREEKNMSQEELAIQLNISQSKLSKIENGRLKANMVLILGVCNCFCVEVTEFISQFV</sequence>
<evidence type="ECO:0000313" key="3">
    <source>
        <dbReference type="EMBL" id="SIT96482.1"/>
    </source>
</evidence>
<dbReference type="PANTHER" id="PTHR46558">
    <property type="entry name" value="TRACRIPTIONAL REGULATORY PROTEIN-RELATED-RELATED"/>
    <property type="match status" value="1"/>
</dbReference>
<dbReference type="PANTHER" id="PTHR46558:SF4">
    <property type="entry name" value="DNA-BIDING PHAGE PROTEIN"/>
    <property type="match status" value="1"/>
</dbReference>
<dbReference type="Gene3D" id="1.10.260.40">
    <property type="entry name" value="lambda repressor-like DNA-binding domains"/>
    <property type="match status" value="1"/>
</dbReference>
<evidence type="ECO:0000313" key="4">
    <source>
        <dbReference type="Proteomes" id="UP000187261"/>
    </source>
</evidence>
<dbReference type="CDD" id="cd00093">
    <property type="entry name" value="HTH_XRE"/>
    <property type="match status" value="1"/>
</dbReference>
<dbReference type="Pfam" id="PF12844">
    <property type="entry name" value="HTH_19"/>
    <property type="match status" value="1"/>
</dbReference>
<gene>
    <name evidence="3" type="ORF">SAMN05660493_01165</name>
</gene>
<evidence type="ECO:0000256" key="1">
    <source>
        <dbReference type="ARBA" id="ARBA00023125"/>
    </source>
</evidence>
<dbReference type="Proteomes" id="UP000187261">
    <property type="component" value="Unassembled WGS sequence"/>
</dbReference>
<feature type="domain" description="HTH cro/C1-type" evidence="2">
    <location>
        <begin position="10"/>
        <end position="64"/>
    </location>
</feature>
<accession>A0A1U7PWZ2</accession>
<reference evidence="4" key="1">
    <citation type="submission" date="2016-10" db="EMBL/GenBank/DDBJ databases">
        <authorList>
            <person name="Varghese N."/>
            <person name="Submissions S."/>
        </authorList>
    </citation>
    <scope>NUCLEOTIDE SEQUENCE [LARGE SCALE GENOMIC DNA]</scope>
    <source>
        <strain evidence="4">DSM 19482</strain>
    </source>
</reference>
<dbReference type="SUPFAM" id="SSF47413">
    <property type="entry name" value="lambda repressor-like DNA-binding domains"/>
    <property type="match status" value="1"/>
</dbReference>
<keyword evidence="4" id="KW-1185">Reference proteome</keyword>
<dbReference type="SMART" id="SM00530">
    <property type="entry name" value="HTH_XRE"/>
    <property type="match status" value="1"/>
</dbReference>
<keyword evidence="1" id="KW-0238">DNA-binding</keyword>
<dbReference type="STRING" id="1121284.SAMN05660493_01165"/>
<proteinExistence type="predicted"/>
<dbReference type="OrthoDB" id="1081711at2"/>
<dbReference type="AlphaFoldDB" id="A0A1U7PWZ2"/>
<name>A0A1U7PWZ2_9FLAO</name>
<organism evidence="3 4">
    <name type="scientific">Epilithonimonas bovis DSM 19482</name>
    <dbReference type="NCBI Taxonomy" id="1121284"/>
    <lineage>
        <taxon>Bacteria</taxon>
        <taxon>Pseudomonadati</taxon>
        <taxon>Bacteroidota</taxon>
        <taxon>Flavobacteriia</taxon>
        <taxon>Flavobacteriales</taxon>
        <taxon>Weeksellaceae</taxon>
        <taxon>Chryseobacterium group</taxon>
        <taxon>Epilithonimonas</taxon>
    </lineage>
</organism>
<dbReference type="GO" id="GO:0003677">
    <property type="term" value="F:DNA binding"/>
    <property type="evidence" value="ECO:0007669"/>
    <property type="project" value="UniProtKB-KW"/>
</dbReference>
<dbReference type="InterPro" id="IPR001387">
    <property type="entry name" value="Cro/C1-type_HTH"/>
</dbReference>